<feature type="binding site" evidence="5">
    <location>
        <position position="49"/>
    </location>
    <ligand>
        <name>FAD</name>
        <dbReference type="ChEBI" id="CHEBI:57692"/>
    </ligand>
</feature>
<reference evidence="7 8" key="1">
    <citation type="submission" date="2015-08" db="EMBL/GenBank/DDBJ databases">
        <title>Investigation of the bacterial diversity of lava forest soil.</title>
        <authorList>
            <person name="Lee J.S."/>
        </authorList>
    </citation>
    <scope>NUCLEOTIDE SEQUENCE [LARGE SCALE GENOMIC DNA]</scope>
    <source>
        <strain evidence="7 8">GJW-30</strain>
    </source>
</reference>
<keyword evidence="4 5" id="KW-0560">Oxidoreductase</keyword>
<evidence type="ECO:0000256" key="3">
    <source>
        <dbReference type="ARBA" id="ARBA00022857"/>
    </source>
</evidence>
<dbReference type="InterPro" id="IPR036188">
    <property type="entry name" value="FAD/NAD-bd_sf"/>
</dbReference>
<comment type="caution">
    <text evidence="5">Lacks conserved residue(s) required for the propagation of feature annotation.</text>
</comment>
<dbReference type="Pfam" id="PF07992">
    <property type="entry name" value="Pyr_redox_2"/>
    <property type="match status" value="1"/>
</dbReference>
<feature type="binding site" evidence="5">
    <location>
        <position position="44"/>
    </location>
    <ligand>
        <name>FAD</name>
        <dbReference type="ChEBI" id="CHEBI:57692"/>
    </ligand>
</feature>
<dbReference type="GO" id="GO:0050660">
    <property type="term" value="F:flavin adenine dinucleotide binding"/>
    <property type="evidence" value="ECO:0007669"/>
    <property type="project" value="UniProtKB-UniRule"/>
</dbReference>
<feature type="binding site" evidence="5">
    <location>
        <position position="291"/>
    </location>
    <ligand>
        <name>FAD</name>
        <dbReference type="ChEBI" id="CHEBI:57692"/>
    </ligand>
</feature>
<dbReference type="SUPFAM" id="SSF51905">
    <property type="entry name" value="FAD/NAD(P)-binding domain"/>
    <property type="match status" value="2"/>
</dbReference>
<dbReference type="PANTHER" id="PTHR48105">
    <property type="entry name" value="THIOREDOXIN REDUCTASE 1-RELATED-RELATED"/>
    <property type="match status" value="1"/>
</dbReference>
<feature type="binding site" evidence="5">
    <location>
        <position position="36"/>
    </location>
    <ligand>
        <name>FAD</name>
        <dbReference type="ChEBI" id="CHEBI:57692"/>
    </ligand>
</feature>
<dbReference type="HAMAP" id="MF_01685">
    <property type="entry name" value="FENR2"/>
    <property type="match status" value="1"/>
</dbReference>
<comment type="similarity">
    <text evidence="5">Belongs to the ferredoxin--NADP reductase type 2 family.</text>
</comment>
<accession>A0A0S3PUT0</accession>
<dbReference type="PRINTS" id="PR00469">
    <property type="entry name" value="PNDRDTASEII"/>
</dbReference>
<dbReference type="EMBL" id="AP014946">
    <property type="protein sequence ID" value="BAT59687.1"/>
    <property type="molecule type" value="Genomic_DNA"/>
</dbReference>
<dbReference type="Gene3D" id="3.50.50.60">
    <property type="entry name" value="FAD/NAD(P)-binding domain"/>
    <property type="match status" value="2"/>
</dbReference>
<dbReference type="OrthoDB" id="9806179at2"/>
<evidence type="ECO:0000256" key="4">
    <source>
        <dbReference type="ARBA" id="ARBA00023002"/>
    </source>
</evidence>
<evidence type="ECO:0000256" key="2">
    <source>
        <dbReference type="ARBA" id="ARBA00022827"/>
    </source>
</evidence>
<feature type="binding site" evidence="5">
    <location>
        <position position="332"/>
    </location>
    <ligand>
        <name>FAD</name>
        <dbReference type="ChEBI" id="CHEBI:57692"/>
    </ligand>
</feature>
<dbReference type="EC" id="1.18.1.2" evidence="5"/>
<dbReference type="RefSeq" id="WP_096355266.1">
    <property type="nucleotide sequence ID" value="NZ_AP014946.1"/>
</dbReference>
<evidence type="ECO:0000259" key="6">
    <source>
        <dbReference type="Pfam" id="PF07992"/>
    </source>
</evidence>
<comment type="subunit">
    <text evidence="5">Homodimer.</text>
</comment>
<dbReference type="GO" id="GO:0050661">
    <property type="term" value="F:NADP binding"/>
    <property type="evidence" value="ECO:0007669"/>
    <property type="project" value="UniProtKB-UniRule"/>
</dbReference>
<name>A0A0S3PUT0_9BRAD</name>
<dbReference type="Proteomes" id="UP000236884">
    <property type="component" value="Chromosome"/>
</dbReference>
<feature type="domain" description="FAD/NAD(P)-binding" evidence="6">
    <location>
        <begin position="8"/>
        <end position="298"/>
    </location>
</feature>
<feature type="binding site" evidence="5">
    <location>
        <position position="89"/>
    </location>
    <ligand>
        <name>FAD</name>
        <dbReference type="ChEBI" id="CHEBI:57692"/>
    </ligand>
</feature>
<dbReference type="InterPro" id="IPR023753">
    <property type="entry name" value="FAD/NAD-binding_dom"/>
</dbReference>
<dbReference type="AlphaFoldDB" id="A0A0S3PUT0"/>
<comment type="catalytic activity">
    <reaction evidence="5">
        <text>2 reduced [2Fe-2S]-[ferredoxin] + NADP(+) + H(+) = 2 oxidized [2Fe-2S]-[ferredoxin] + NADPH</text>
        <dbReference type="Rhea" id="RHEA:20125"/>
        <dbReference type="Rhea" id="RHEA-COMP:10000"/>
        <dbReference type="Rhea" id="RHEA-COMP:10001"/>
        <dbReference type="ChEBI" id="CHEBI:15378"/>
        <dbReference type="ChEBI" id="CHEBI:33737"/>
        <dbReference type="ChEBI" id="CHEBI:33738"/>
        <dbReference type="ChEBI" id="CHEBI:57783"/>
        <dbReference type="ChEBI" id="CHEBI:58349"/>
        <dbReference type="EC" id="1.18.1.2"/>
    </reaction>
</comment>
<protein>
    <recommendedName>
        <fullName evidence="5">Ferredoxin--NADP reductase</fullName>
        <shortName evidence="5">FNR</shortName>
        <shortName evidence="5">Fd-NADP(+) reductase</shortName>
        <ecNumber evidence="5">1.18.1.2</ecNumber>
    </recommendedName>
</protein>
<dbReference type="InterPro" id="IPR022890">
    <property type="entry name" value="Fd--NADP_Rdtase_type_2"/>
</dbReference>
<evidence type="ECO:0000313" key="7">
    <source>
        <dbReference type="EMBL" id="BAT59687.1"/>
    </source>
</evidence>
<gene>
    <name evidence="7" type="ORF">GJW-30_1_02220</name>
</gene>
<evidence type="ECO:0000256" key="1">
    <source>
        <dbReference type="ARBA" id="ARBA00022630"/>
    </source>
</evidence>
<proteinExistence type="inferred from homology"/>
<keyword evidence="8" id="KW-1185">Reference proteome</keyword>
<keyword evidence="3 5" id="KW-0521">NADP</keyword>
<organism evidence="7 8">
    <name type="scientific">Variibacter gotjawalensis</name>
    <dbReference type="NCBI Taxonomy" id="1333996"/>
    <lineage>
        <taxon>Bacteria</taxon>
        <taxon>Pseudomonadati</taxon>
        <taxon>Pseudomonadota</taxon>
        <taxon>Alphaproteobacteria</taxon>
        <taxon>Hyphomicrobiales</taxon>
        <taxon>Nitrobacteraceae</taxon>
        <taxon>Variibacter</taxon>
    </lineage>
</organism>
<feature type="binding site" evidence="5">
    <location>
        <position position="124"/>
    </location>
    <ligand>
        <name>FAD</name>
        <dbReference type="ChEBI" id="CHEBI:57692"/>
    </ligand>
</feature>
<keyword evidence="2 5" id="KW-0274">FAD</keyword>
<keyword evidence="1 5" id="KW-0285">Flavoprotein</keyword>
<evidence type="ECO:0000256" key="5">
    <source>
        <dbReference type="HAMAP-Rule" id="MF_01685"/>
    </source>
</evidence>
<dbReference type="GO" id="GO:0004324">
    <property type="term" value="F:ferredoxin-NADP+ reductase activity"/>
    <property type="evidence" value="ECO:0007669"/>
    <property type="project" value="UniProtKB-UniRule"/>
</dbReference>
<dbReference type="InterPro" id="IPR050097">
    <property type="entry name" value="Ferredoxin-NADP_redctase_2"/>
</dbReference>
<dbReference type="KEGG" id="vgo:GJW-30_1_02220"/>
<comment type="cofactor">
    <cofactor evidence="5">
        <name>FAD</name>
        <dbReference type="ChEBI" id="CHEBI:57692"/>
    </cofactor>
    <text evidence="5">Binds 1 FAD per subunit.</text>
</comment>
<sequence length="344" mass="37148">MSETIKTDILIIGAGPVGLFAVFELGLLDMKVHIVDILDKVGGQCAELYPEKPIYDIPGIPEISGQGLTDALIAQIKPFGPTFHLGEMVTGVERIGDPLFRVTTDAGKVFEAKCVVVAAGGGSFQPKRPPIAGIEEYEAKSVFYSVRKMENFRDQNVLVVGGGDSALDWTLNLQPLAKRLTLLHRRDDFRAAPDSVNKMRKLVADGAMDLTIGQVSGLEGADGKLMGVHVKGNDGTVVPVACDAMLPFFGLTMKLGPVSDWKLDLNEGGSLVLVDVSTFETNQPGIFAIGDINWYPGKLKLILSGFHEGALMAQKAHRYVYPDKRLVFQYTTSSTSLQKKLGVA</sequence>
<dbReference type="PRINTS" id="PR00368">
    <property type="entry name" value="FADPNR"/>
</dbReference>
<evidence type="ECO:0000313" key="8">
    <source>
        <dbReference type="Proteomes" id="UP000236884"/>
    </source>
</evidence>